<gene>
    <name evidence="9" type="ORF">FWK35_00030958</name>
</gene>
<keyword evidence="4" id="KW-0862">Zinc</keyword>
<dbReference type="EMBL" id="VUJU01006492">
    <property type="protein sequence ID" value="KAF0748403.1"/>
    <property type="molecule type" value="Genomic_DNA"/>
</dbReference>
<feature type="non-terminal residue" evidence="9">
    <location>
        <position position="1"/>
    </location>
</feature>
<dbReference type="GO" id="GO:0046983">
    <property type="term" value="F:protein dimerization activity"/>
    <property type="evidence" value="ECO:0007669"/>
    <property type="project" value="InterPro"/>
</dbReference>
<dbReference type="Pfam" id="PF02892">
    <property type="entry name" value="zf-BED"/>
    <property type="match status" value="1"/>
</dbReference>
<organism evidence="9 10">
    <name type="scientific">Aphis craccivora</name>
    <name type="common">Cowpea aphid</name>
    <dbReference type="NCBI Taxonomy" id="307492"/>
    <lineage>
        <taxon>Eukaryota</taxon>
        <taxon>Metazoa</taxon>
        <taxon>Ecdysozoa</taxon>
        <taxon>Arthropoda</taxon>
        <taxon>Hexapoda</taxon>
        <taxon>Insecta</taxon>
        <taxon>Pterygota</taxon>
        <taxon>Neoptera</taxon>
        <taxon>Paraneoptera</taxon>
        <taxon>Hemiptera</taxon>
        <taxon>Sternorrhyncha</taxon>
        <taxon>Aphidomorpha</taxon>
        <taxon>Aphidoidea</taxon>
        <taxon>Aphididae</taxon>
        <taxon>Aphidini</taxon>
        <taxon>Aphis</taxon>
        <taxon>Aphis</taxon>
    </lineage>
</organism>
<evidence type="ECO:0000313" key="10">
    <source>
        <dbReference type="Proteomes" id="UP000478052"/>
    </source>
</evidence>
<keyword evidence="6" id="KW-0539">Nucleus</keyword>
<evidence type="ECO:0000256" key="2">
    <source>
        <dbReference type="ARBA" id="ARBA00022723"/>
    </source>
</evidence>
<evidence type="ECO:0000256" key="4">
    <source>
        <dbReference type="ARBA" id="ARBA00022833"/>
    </source>
</evidence>
<dbReference type="InterPro" id="IPR003656">
    <property type="entry name" value="Znf_BED"/>
</dbReference>
<sequence>HFFLKFIHLNHFIIFKFKIMDRFVKRARLEDTTQNMNDPPAEPATPSITNIKFKYLFDEFFKLMSTDGEKLIASCVNCHKTISASTKSSGNLLSHIKSKHSFLLSKVEIARSRNKNNSNSIQTKIFDVRPKTVTKEMVKMLVFDYIVNEMCPLRTCEKPSFKRLITELTGSNDSIIPNRRQLSKHLDNKYESYVSMLTNLIAKSSFVCTTADIWSTNNRSYMGMTCHFIDEKTYVRHSYILGCKRIKGSHNYQNIAEVISKITQVYDIEHSKITHIVTDNAANFGKAFRVYSTSPNIAHKETMIDLGNFDENSSVTSNSDSGSDCSNFELENVEFNNLFLTSESNSKNDGTFCLPKHMLCCAHTLNLIAASDISKISDNNYNKISKSTFSKLSNFWNLASRSTAASDKVYDICKCKFPVPVVTRWNSLYDATQKILDHKLNMAIIFEKLHLPKLKNNEWGFINEYCKVMKPLAFSLDKLQGETKSFLGYVAPTILVLRKLLILNQSEQFTYCKPLSLTIINSLEKRFNFLFYLNDPKSKDFIIASISHPKFKLDWVPVRYKDLCKKIFIEECNSMSTLTIIQPDSANEESDCTSDKEFYDNLYSHRSINDSSECYSDEIDLSQENESNVQVQVIKFLNSKKKELDMLNNYPVIKKVFIKYNTSLPSSAPVERLFSGAVQVLTSRRNRLGDKTFEKLLCCRNMQ</sequence>
<keyword evidence="3" id="KW-0863">Zinc-finger</keyword>
<comment type="caution">
    <text evidence="9">The sequence shown here is derived from an EMBL/GenBank/DDBJ whole genome shotgun (WGS) entry which is preliminary data.</text>
</comment>
<feature type="domain" description="BED-type" evidence="7">
    <location>
        <begin position="71"/>
        <end position="101"/>
    </location>
</feature>
<reference evidence="9 10" key="1">
    <citation type="submission" date="2019-08" db="EMBL/GenBank/DDBJ databases">
        <title>Whole genome of Aphis craccivora.</title>
        <authorList>
            <person name="Voronova N.V."/>
            <person name="Shulinski R.S."/>
            <person name="Bandarenka Y.V."/>
            <person name="Zhorov D.G."/>
            <person name="Warner D."/>
        </authorList>
    </citation>
    <scope>NUCLEOTIDE SEQUENCE [LARGE SCALE GENOMIC DNA]</scope>
    <source>
        <strain evidence="9">180601</strain>
        <tissue evidence="9">Whole Body</tissue>
    </source>
</reference>
<dbReference type="GO" id="GO:0008270">
    <property type="term" value="F:zinc ion binding"/>
    <property type="evidence" value="ECO:0007669"/>
    <property type="project" value="UniProtKB-KW"/>
</dbReference>
<evidence type="ECO:0000256" key="1">
    <source>
        <dbReference type="ARBA" id="ARBA00004123"/>
    </source>
</evidence>
<dbReference type="Pfam" id="PF05699">
    <property type="entry name" value="Dimer_Tnp_hAT"/>
    <property type="match status" value="1"/>
</dbReference>
<evidence type="ECO:0000256" key="6">
    <source>
        <dbReference type="ARBA" id="ARBA00023242"/>
    </source>
</evidence>
<keyword evidence="10" id="KW-1185">Reference proteome</keyword>
<name>A0A6G0Y3G9_APHCR</name>
<dbReference type="OrthoDB" id="6604450at2759"/>
<dbReference type="Proteomes" id="UP000478052">
    <property type="component" value="Unassembled WGS sequence"/>
</dbReference>
<dbReference type="GO" id="GO:0003677">
    <property type="term" value="F:DNA binding"/>
    <property type="evidence" value="ECO:0007669"/>
    <property type="project" value="UniProtKB-KW"/>
</dbReference>
<keyword evidence="5" id="KW-0238">DNA-binding</keyword>
<accession>A0A6G0Y3G9</accession>
<protein>
    <submittedName>
        <fullName evidence="9">Dimer Tnp hAT domain-containing protein</fullName>
    </submittedName>
</protein>
<evidence type="ECO:0000313" key="9">
    <source>
        <dbReference type="EMBL" id="KAF0748403.1"/>
    </source>
</evidence>
<keyword evidence="2" id="KW-0479">Metal-binding</keyword>
<comment type="subcellular location">
    <subcellularLocation>
        <location evidence="1">Nucleus</location>
    </subcellularLocation>
</comment>
<evidence type="ECO:0000259" key="8">
    <source>
        <dbReference type="Pfam" id="PF05699"/>
    </source>
</evidence>
<evidence type="ECO:0000259" key="7">
    <source>
        <dbReference type="Pfam" id="PF02892"/>
    </source>
</evidence>
<dbReference type="AlphaFoldDB" id="A0A6G0Y3G9"/>
<dbReference type="SUPFAM" id="SSF53098">
    <property type="entry name" value="Ribonuclease H-like"/>
    <property type="match status" value="1"/>
</dbReference>
<dbReference type="InterPro" id="IPR008906">
    <property type="entry name" value="HATC_C_dom"/>
</dbReference>
<dbReference type="GO" id="GO:0005634">
    <property type="term" value="C:nucleus"/>
    <property type="evidence" value="ECO:0007669"/>
    <property type="project" value="UniProtKB-SubCell"/>
</dbReference>
<dbReference type="InterPro" id="IPR012337">
    <property type="entry name" value="RNaseH-like_sf"/>
</dbReference>
<feature type="domain" description="HAT C-terminal dimerisation" evidence="8">
    <location>
        <begin position="626"/>
        <end position="701"/>
    </location>
</feature>
<proteinExistence type="predicted"/>
<evidence type="ECO:0000256" key="5">
    <source>
        <dbReference type="ARBA" id="ARBA00023125"/>
    </source>
</evidence>
<evidence type="ECO:0000256" key="3">
    <source>
        <dbReference type="ARBA" id="ARBA00022771"/>
    </source>
</evidence>
<dbReference type="PANTHER" id="PTHR47501">
    <property type="entry name" value="TRANSPOSASE-RELATED"/>
    <property type="match status" value="1"/>
</dbReference>
<dbReference type="PANTHER" id="PTHR47501:SF5">
    <property type="entry name" value="HAT C-TERMINAL DIMERISATION DOMAIN-CONTAINING PROTEIN"/>
    <property type="match status" value="1"/>
</dbReference>